<evidence type="ECO:0000256" key="5">
    <source>
        <dbReference type="SAM" id="MobiDB-lite"/>
    </source>
</evidence>
<dbReference type="InterPro" id="IPR002893">
    <property type="entry name" value="Znf_MYND"/>
</dbReference>
<dbReference type="EMBL" id="AGNL01018013">
    <property type="protein sequence ID" value="EJK63791.1"/>
    <property type="molecule type" value="Genomic_DNA"/>
</dbReference>
<protein>
    <recommendedName>
        <fullName evidence="6">MYND-type domain-containing protein</fullName>
    </recommendedName>
</protein>
<dbReference type="AlphaFoldDB" id="K0SRX6"/>
<dbReference type="InterPro" id="IPR011990">
    <property type="entry name" value="TPR-like_helical_dom_sf"/>
</dbReference>
<accession>K0SRX6</accession>
<evidence type="ECO:0000256" key="2">
    <source>
        <dbReference type="ARBA" id="ARBA00022771"/>
    </source>
</evidence>
<dbReference type="Proteomes" id="UP000266841">
    <property type="component" value="Unassembled WGS sequence"/>
</dbReference>
<dbReference type="Gene3D" id="1.25.40.10">
    <property type="entry name" value="Tetratricopeptide repeat domain"/>
    <property type="match status" value="1"/>
</dbReference>
<gene>
    <name evidence="7" type="ORF">THAOC_15536</name>
</gene>
<keyword evidence="1" id="KW-0479">Metal-binding</keyword>
<sequence>MENARPSMNADLIEPVRLTPPAGARNTQQVEEVGCASAILSPPACNAAPKLANPTSQGRNAPVLETTSSAATPVNTLTLSLFLLGTSGGTSHEDSIGIRPQRKIRSEVMFLSCHSCLRACGHVTRLIALAQTRESLRDITTTTRGRGSPRRRGSPGGRAAWKSAKGTTGRATKADEQRPSSSVPEMSCVPVPTAEACANCGKEGSDTIKLKNCNACFLVKYCSVNCQKSHRKLHKKVCRKRAAELRDEKLYSQGHERAEGDSCPICLLAIPFSTDRSARFYVCCMKTVCDGCCLAAQKRGLDKTCPFCRSHVPSSETGVLDLVIKRVAARDAEAILHLGDFHLNGELGLAKDKSRAIELWSEAAELGSTEALFKTGLVHFDGCDELAQDKAKGITYLESAAMEGNAISRAKLGTIEADGGNYDRAVRHLLISAKLGHHGSLVAIKEMYALNLATKAQYAEGLKGYQDAVQEMKSPERTEAVRIGFAGFQ</sequence>
<dbReference type="GO" id="GO:0008270">
    <property type="term" value="F:zinc ion binding"/>
    <property type="evidence" value="ECO:0007669"/>
    <property type="project" value="UniProtKB-KW"/>
</dbReference>
<dbReference type="SUPFAM" id="SSF81901">
    <property type="entry name" value="HCP-like"/>
    <property type="match status" value="1"/>
</dbReference>
<evidence type="ECO:0000256" key="3">
    <source>
        <dbReference type="ARBA" id="ARBA00022833"/>
    </source>
</evidence>
<name>K0SRX6_THAOC</name>
<comment type="caution">
    <text evidence="7">The sequence shown here is derived from an EMBL/GenBank/DDBJ whole genome shotgun (WGS) entry which is preliminary data.</text>
</comment>
<keyword evidence="8" id="KW-1185">Reference proteome</keyword>
<dbReference type="Pfam" id="PF08238">
    <property type="entry name" value="Sel1"/>
    <property type="match status" value="3"/>
</dbReference>
<dbReference type="InterPro" id="IPR006597">
    <property type="entry name" value="Sel1-like"/>
</dbReference>
<evidence type="ECO:0000256" key="4">
    <source>
        <dbReference type="PROSITE-ProRule" id="PRU00134"/>
    </source>
</evidence>
<organism evidence="7 8">
    <name type="scientific">Thalassiosira oceanica</name>
    <name type="common">Marine diatom</name>
    <dbReference type="NCBI Taxonomy" id="159749"/>
    <lineage>
        <taxon>Eukaryota</taxon>
        <taxon>Sar</taxon>
        <taxon>Stramenopiles</taxon>
        <taxon>Ochrophyta</taxon>
        <taxon>Bacillariophyta</taxon>
        <taxon>Coscinodiscophyceae</taxon>
        <taxon>Thalassiosirophycidae</taxon>
        <taxon>Thalassiosirales</taxon>
        <taxon>Thalassiosiraceae</taxon>
        <taxon>Thalassiosira</taxon>
    </lineage>
</organism>
<proteinExistence type="predicted"/>
<dbReference type="SUPFAM" id="SSF144232">
    <property type="entry name" value="HIT/MYND zinc finger-like"/>
    <property type="match status" value="1"/>
</dbReference>
<dbReference type="InterPro" id="IPR013083">
    <property type="entry name" value="Znf_RING/FYVE/PHD"/>
</dbReference>
<dbReference type="SMART" id="SM00671">
    <property type="entry name" value="SEL1"/>
    <property type="match status" value="3"/>
</dbReference>
<dbReference type="InterPro" id="IPR052945">
    <property type="entry name" value="Mitotic_Regulator"/>
</dbReference>
<feature type="region of interest" description="Disordered" evidence="5">
    <location>
        <begin position="138"/>
        <end position="186"/>
    </location>
</feature>
<dbReference type="Pfam" id="PF01753">
    <property type="entry name" value="zf-MYND"/>
    <property type="match status" value="1"/>
</dbReference>
<dbReference type="PANTHER" id="PTHR43628">
    <property type="entry name" value="ACTIVATOR OF C KINASE PROTEIN 1-RELATED"/>
    <property type="match status" value="1"/>
</dbReference>
<dbReference type="PROSITE" id="PS01360">
    <property type="entry name" value="ZF_MYND_1"/>
    <property type="match status" value="1"/>
</dbReference>
<dbReference type="Gene3D" id="6.10.140.2220">
    <property type="match status" value="1"/>
</dbReference>
<evidence type="ECO:0000259" key="6">
    <source>
        <dbReference type="PROSITE" id="PS50865"/>
    </source>
</evidence>
<dbReference type="PROSITE" id="PS50865">
    <property type="entry name" value="ZF_MYND_2"/>
    <property type="match status" value="1"/>
</dbReference>
<dbReference type="OrthoDB" id="341421at2759"/>
<keyword evidence="3" id="KW-0862">Zinc</keyword>
<evidence type="ECO:0000313" key="7">
    <source>
        <dbReference type="EMBL" id="EJK63791.1"/>
    </source>
</evidence>
<evidence type="ECO:0000256" key="1">
    <source>
        <dbReference type="ARBA" id="ARBA00022723"/>
    </source>
</evidence>
<feature type="domain" description="MYND-type" evidence="6">
    <location>
        <begin position="197"/>
        <end position="238"/>
    </location>
</feature>
<evidence type="ECO:0000313" key="8">
    <source>
        <dbReference type="Proteomes" id="UP000266841"/>
    </source>
</evidence>
<dbReference type="PANTHER" id="PTHR43628:SF1">
    <property type="entry name" value="CHITIN SYNTHASE REGULATORY FACTOR 2-RELATED"/>
    <property type="match status" value="1"/>
</dbReference>
<dbReference type="eggNOG" id="KOG1550">
    <property type="taxonomic scope" value="Eukaryota"/>
</dbReference>
<dbReference type="Gene3D" id="3.30.40.10">
    <property type="entry name" value="Zinc/RING finger domain, C3HC4 (zinc finger)"/>
    <property type="match status" value="1"/>
</dbReference>
<keyword evidence="2 4" id="KW-0863">Zinc-finger</keyword>
<reference evidence="7 8" key="1">
    <citation type="journal article" date="2012" name="Genome Biol.">
        <title>Genome and low-iron response of an oceanic diatom adapted to chronic iron limitation.</title>
        <authorList>
            <person name="Lommer M."/>
            <person name="Specht M."/>
            <person name="Roy A.S."/>
            <person name="Kraemer L."/>
            <person name="Andreson R."/>
            <person name="Gutowska M.A."/>
            <person name="Wolf J."/>
            <person name="Bergner S.V."/>
            <person name="Schilhabel M.B."/>
            <person name="Klostermeier U.C."/>
            <person name="Beiko R.G."/>
            <person name="Rosenstiel P."/>
            <person name="Hippler M."/>
            <person name="Laroche J."/>
        </authorList>
    </citation>
    <scope>NUCLEOTIDE SEQUENCE [LARGE SCALE GENOMIC DNA]</scope>
    <source>
        <strain evidence="7 8">CCMP1005</strain>
    </source>
</reference>